<evidence type="ECO:0000313" key="2">
    <source>
        <dbReference type="Proteomes" id="UP000189580"/>
    </source>
</evidence>
<dbReference type="PANTHER" id="PTHR35332">
    <property type="entry name" value="REGULATION OF ENOLASE PROTEIN 1"/>
    <property type="match status" value="1"/>
</dbReference>
<reference evidence="1 2" key="1">
    <citation type="submission" date="2016-02" db="EMBL/GenBank/DDBJ databases">
        <title>Complete genome sequence and transcriptome regulation of the pentose utilising yeast Sugiyamaella lignohabitans.</title>
        <authorList>
            <person name="Bellasio M."/>
            <person name="Peymann A."/>
            <person name="Valli M."/>
            <person name="Sipitzky M."/>
            <person name="Graf A."/>
            <person name="Sauer M."/>
            <person name="Marx H."/>
            <person name="Mattanovich D."/>
        </authorList>
    </citation>
    <scope>NUCLEOTIDE SEQUENCE [LARGE SCALE GENOMIC DNA]</scope>
    <source>
        <strain evidence="1 2">CBS 10342</strain>
    </source>
</reference>
<name>A0A167F969_9ASCO</name>
<organism evidence="1 2">
    <name type="scientific">Sugiyamaella lignohabitans</name>
    <dbReference type="NCBI Taxonomy" id="796027"/>
    <lineage>
        <taxon>Eukaryota</taxon>
        <taxon>Fungi</taxon>
        <taxon>Dikarya</taxon>
        <taxon>Ascomycota</taxon>
        <taxon>Saccharomycotina</taxon>
        <taxon>Dipodascomycetes</taxon>
        <taxon>Dipodascales</taxon>
        <taxon>Trichomonascaceae</taxon>
        <taxon>Sugiyamaella</taxon>
    </lineage>
</organism>
<keyword evidence="2" id="KW-1185">Reference proteome</keyword>
<dbReference type="EMBL" id="CP014503">
    <property type="protein sequence ID" value="ANB14984.1"/>
    <property type="molecule type" value="Genomic_DNA"/>
</dbReference>
<dbReference type="PANTHER" id="PTHR35332:SF2">
    <property type="entry name" value="REGULATION OF ENOLASE PROTEIN 1"/>
    <property type="match status" value="1"/>
</dbReference>
<protein>
    <submittedName>
        <fullName evidence="1">Ree1p</fullName>
    </submittedName>
</protein>
<sequence length="199" mass="22890">MSIDLKPVDLKQGKWLNEPKTWTIENNELTVTTDKARDFWRETFYGFVRDSGHFYGFSTGNNFTAQLRVKGQFHELYDQAGLMVRIDESHWIKVGVEFTDGERYFSSVLTNPTSDWNVAQPFDNLEDFYIRVTVSKGSIRVQSSSDAKLWHLARLAPFPQADNYLVGPMTCTPEREGLTSTFSEFELGPAMTKDLHDRT</sequence>
<dbReference type="GeneID" id="30034533"/>
<accession>A0A167F969</accession>
<dbReference type="Gene3D" id="2.60.120.200">
    <property type="match status" value="1"/>
</dbReference>
<evidence type="ECO:0000313" key="1">
    <source>
        <dbReference type="EMBL" id="ANB14984.1"/>
    </source>
</evidence>
<dbReference type="Proteomes" id="UP000189580">
    <property type="component" value="Chromosome b"/>
</dbReference>
<dbReference type="KEGG" id="slb:AWJ20_2603"/>
<dbReference type="InterPro" id="IPR015987">
    <property type="entry name" value="UCP022704"/>
</dbReference>
<proteinExistence type="predicted"/>
<dbReference type="OrthoDB" id="42525at2759"/>
<gene>
    <name evidence="1" type="primary">REE1</name>
    <name evidence="1" type="ORF">AWJ20_2603</name>
</gene>
<dbReference type="PIRSF" id="PIRSF022704">
    <property type="entry name" value="UCP022704"/>
    <property type="match status" value="1"/>
</dbReference>
<dbReference type="InterPro" id="IPR013320">
    <property type="entry name" value="ConA-like_dom_sf"/>
</dbReference>
<dbReference type="RefSeq" id="XP_018737461.1">
    <property type="nucleotide sequence ID" value="XM_018879556.1"/>
</dbReference>
<dbReference type="SUPFAM" id="SSF49899">
    <property type="entry name" value="Concanavalin A-like lectins/glucanases"/>
    <property type="match status" value="1"/>
</dbReference>
<dbReference type="AlphaFoldDB" id="A0A167F969"/>
<dbReference type="Pfam" id="PF07081">
    <property type="entry name" value="DUF1349"/>
    <property type="match status" value="1"/>
</dbReference>
<dbReference type="InterPro" id="IPR009784">
    <property type="entry name" value="DUF1349"/>
</dbReference>